<dbReference type="GO" id="GO:0003727">
    <property type="term" value="F:single-stranded RNA binding"/>
    <property type="evidence" value="ECO:0007669"/>
    <property type="project" value="InterPro"/>
</dbReference>
<evidence type="ECO:0000256" key="5">
    <source>
        <dbReference type="SAM" id="MobiDB-lite"/>
    </source>
</evidence>
<name>C7R2H0_JONDD</name>
<feature type="region of interest" description="Disordered" evidence="5">
    <location>
        <begin position="89"/>
        <end position="128"/>
    </location>
</feature>
<dbReference type="CDD" id="cd00165">
    <property type="entry name" value="S4"/>
    <property type="match status" value="1"/>
</dbReference>
<dbReference type="Gene3D" id="3.10.290.10">
    <property type="entry name" value="RNA-binding S4 domain"/>
    <property type="match status" value="1"/>
</dbReference>
<proteinExistence type="inferred from homology"/>
<protein>
    <submittedName>
        <fullName evidence="7">RNA-binding S4 domain protein</fullName>
    </submittedName>
</protein>
<dbReference type="PROSITE" id="PS50889">
    <property type="entry name" value="S4"/>
    <property type="match status" value="1"/>
</dbReference>
<dbReference type="OrthoDB" id="9797176at2"/>
<evidence type="ECO:0000259" key="6">
    <source>
        <dbReference type="SMART" id="SM00363"/>
    </source>
</evidence>
<keyword evidence="3" id="KW-0238">DNA-binding</keyword>
<dbReference type="GO" id="GO:0043023">
    <property type="term" value="F:ribosomal large subunit binding"/>
    <property type="evidence" value="ECO:0007669"/>
    <property type="project" value="InterPro"/>
</dbReference>
<dbReference type="InterPro" id="IPR025708">
    <property type="entry name" value="HSP15"/>
</dbReference>
<dbReference type="RefSeq" id="WP_015771169.1">
    <property type="nucleotide sequence ID" value="NC_013174.1"/>
</dbReference>
<evidence type="ECO:0000313" key="8">
    <source>
        <dbReference type="Proteomes" id="UP000000628"/>
    </source>
</evidence>
<accession>C7R2H0</accession>
<evidence type="ECO:0000256" key="2">
    <source>
        <dbReference type="ARBA" id="ARBA00022884"/>
    </source>
</evidence>
<sequence>MTGNPTGPTHARVDQWVWATRLAKTRSLAAKAARAGHITINGERAKPATQVAVGDRITVRIGEVWRDVEVSAIITKRVGAPVAVTCYIDHTPPPPTDAAPPMPRRDRGAGRPTKRERRQLDDFLGRRH</sequence>
<gene>
    <name evidence="7" type="ordered locus">Jden_0879</name>
</gene>
<dbReference type="SUPFAM" id="SSF55174">
    <property type="entry name" value="Alpha-L RNA-binding motif"/>
    <property type="match status" value="1"/>
</dbReference>
<evidence type="ECO:0000256" key="1">
    <source>
        <dbReference type="ARBA" id="ARBA00008396"/>
    </source>
</evidence>
<dbReference type="Proteomes" id="UP000000628">
    <property type="component" value="Chromosome"/>
</dbReference>
<feature type="compositionally biased region" description="Basic and acidic residues" evidence="5">
    <location>
        <begin position="118"/>
        <end position="128"/>
    </location>
</feature>
<evidence type="ECO:0000256" key="4">
    <source>
        <dbReference type="PROSITE-ProRule" id="PRU00182"/>
    </source>
</evidence>
<keyword evidence="8" id="KW-1185">Reference proteome</keyword>
<feature type="domain" description="RNA-binding S4" evidence="6">
    <location>
        <begin position="11"/>
        <end position="70"/>
    </location>
</feature>
<dbReference type="AlphaFoldDB" id="C7R2H0"/>
<evidence type="ECO:0000313" key="7">
    <source>
        <dbReference type="EMBL" id="ACV08541.1"/>
    </source>
</evidence>
<dbReference type="EMBL" id="CP001706">
    <property type="protein sequence ID" value="ACV08541.1"/>
    <property type="molecule type" value="Genomic_DNA"/>
</dbReference>
<organism evidence="7 8">
    <name type="scientific">Jonesia denitrificans (strain ATCC 14870 / DSM 20603 / BCRC 15368 / CIP 55.134 / JCM 11481 / NBRC 15587 / NCTC 10816 / Prevot 55134)</name>
    <name type="common">Listeria denitrificans</name>
    <dbReference type="NCBI Taxonomy" id="471856"/>
    <lineage>
        <taxon>Bacteria</taxon>
        <taxon>Bacillati</taxon>
        <taxon>Actinomycetota</taxon>
        <taxon>Actinomycetes</taxon>
        <taxon>Micrococcales</taxon>
        <taxon>Jonesiaceae</taxon>
        <taxon>Jonesia</taxon>
    </lineage>
</organism>
<comment type="similarity">
    <text evidence="1">Belongs to the HSP15 family.</text>
</comment>
<dbReference type="SMART" id="SM00363">
    <property type="entry name" value="S4"/>
    <property type="match status" value="1"/>
</dbReference>
<dbReference type="GO" id="GO:0003677">
    <property type="term" value="F:DNA binding"/>
    <property type="evidence" value="ECO:0007669"/>
    <property type="project" value="UniProtKB-KW"/>
</dbReference>
<dbReference type="eggNOG" id="COG1188">
    <property type="taxonomic scope" value="Bacteria"/>
</dbReference>
<dbReference type="STRING" id="471856.Jden_0879"/>
<dbReference type="PIRSF" id="PIRSF016821">
    <property type="entry name" value="HSP15"/>
    <property type="match status" value="1"/>
</dbReference>
<dbReference type="GO" id="GO:0034605">
    <property type="term" value="P:cellular response to heat"/>
    <property type="evidence" value="ECO:0007669"/>
    <property type="project" value="InterPro"/>
</dbReference>
<reference evidence="7 8" key="1">
    <citation type="journal article" date="2009" name="Stand. Genomic Sci.">
        <title>Complete genome sequence of Jonesia denitrificans type strain (Prevot 55134).</title>
        <authorList>
            <person name="Pukall R."/>
            <person name="Gehrich-Schroter G."/>
            <person name="Lapidus A."/>
            <person name="Nolan M."/>
            <person name="Glavina Del Rio T."/>
            <person name="Lucas S."/>
            <person name="Chen F."/>
            <person name="Tice H."/>
            <person name="Pitluck S."/>
            <person name="Cheng J.F."/>
            <person name="Copeland A."/>
            <person name="Saunders E."/>
            <person name="Brettin T."/>
            <person name="Detter J.C."/>
            <person name="Bruce D."/>
            <person name="Goodwin L."/>
            <person name="Pati A."/>
            <person name="Ivanova N."/>
            <person name="Mavromatis K."/>
            <person name="Ovchinnikova G."/>
            <person name="Chen A."/>
            <person name="Palaniappan K."/>
            <person name="Land M."/>
            <person name="Hauser L."/>
            <person name="Chang Y.J."/>
            <person name="Jeffries C.D."/>
            <person name="Chain P."/>
            <person name="Goker M."/>
            <person name="Bristow J."/>
            <person name="Eisen J.A."/>
            <person name="Markowitz V."/>
            <person name="Hugenholtz P."/>
            <person name="Kyrpides N.C."/>
            <person name="Klenk H.P."/>
            <person name="Han C."/>
        </authorList>
    </citation>
    <scope>NUCLEOTIDE SEQUENCE [LARGE SCALE GENOMIC DNA]</scope>
    <source>
        <strain evidence="8">ATCC 14870 / DSM 20603 / BCRC 15368 / CIP 55.134 / JCM 11481 / NBRC 15587 / NCTC 10816 / Prevot 55134</strain>
    </source>
</reference>
<dbReference type="Pfam" id="PF01479">
    <property type="entry name" value="S4"/>
    <property type="match status" value="1"/>
</dbReference>
<dbReference type="KEGG" id="jde:Jden_0879"/>
<keyword evidence="2 4" id="KW-0694">RNA-binding</keyword>
<evidence type="ECO:0000256" key="3">
    <source>
        <dbReference type="ARBA" id="ARBA00023125"/>
    </source>
</evidence>
<dbReference type="InterPro" id="IPR002942">
    <property type="entry name" value="S4_RNA-bd"/>
</dbReference>
<dbReference type="InterPro" id="IPR036986">
    <property type="entry name" value="S4_RNA-bd_sf"/>
</dbReference>
<dbReference type="HOGENOM" id="CLU_101003_2_0_11"/>
<feature type="compositionally biased region" description="Pro residues" evidence="5">
    <location>
        <begin position="91"/>
        <end position="102"/>
    </location>
</feature>